<comment type="caution">
    <text evidence="1">The sequence shown here is derived from an EMBL/GenBank/DDBJ whole genome shotgun (WGS) entry which is preliminary data.</text>
</comment>
<keyword evidence="1" id="KW-0167">Capsid protein</keyword>
<sequence length="116" mass="13400">MAQPAQQYQPYTPKVELMEFDNWYEGSQIMRALHAMQRQNFHLQTSRSNMLDILNGLDTQAPFAKAKRFPDGKIYICESSGDWARKLMQLRIALDFKDPVKDPKATSINTCVFVVD</sequence>
<dbReference type="InterPro" id="IPR001337">
    <property type="entry name" value="TMV-like_coat"/>
</dbReference>
<dbReference type="SUPFAM" id="SSF47195">
    <property type="entry name" value="TMV-like viral coat proteins"/>
    <property type="match status" value="1"/>
</dbReference>
<protein>
    <submittedName>
        <fullName evidence="1">Virus coat protein (TMV like)</fullName>
    </submittedName>
</protein>
<evidence type="ECO:0000313" key="1">
    <source>
        <dbReference type="EMBL" id="KAK9752431.1"/>
    </source>
</evidence>
<gene>
    <name evidence="1" type="ORF">QE152_g4231</name>
</gene>
<dbReference type="EMBL" id="JASPKY010000020">
    <property type="protein sequence ID" value="KAK9752431.1"/>
    <property type="molecule type" value="Genomic_DNA"/>
</dbReference>
<accession>A0AAW1N102</accession>
<dbReference type="Pfam" id="PF00721">
    <property type="entry name" value="TMV_coat"/>
    <property type="match status" value="1"/>
</dbReference>
<dbReference type="AlphaFoldDB" id="A0AAW1N102"/>
<evidence type="ECO:0000313" key="2">
    <source>
        <dbReference type="Proteomes" id="UP001458880"/>
    </source>
</evidence>
<keyword evidence="2" id="KW-1185">Reference proteome</keyword>
<reference evidence="1 2" key="1">
    <citation type="journal article" date="2024" name="BMC Genomics">
        <title>De novo assembly and annotation of Popillia japonica's genome with initial clues to its potential as an invasive pest.</title>
        <authorList>
            <person name="Cucini C."/>
            <person name="Boschi S."/>
            <person name="Funari R."/>
            <person name="Cardaioli E."/>
            <person name="Iannotti N."/>
            <person name="Marturano G."/>
            <person name="Paoli F."/>
            <person name="Bruttini M."/>
            <person name="Carapelli A."/>
            <person name="Frati F."/>
            <person name="Nardi F."/>
        </authorList>
    </citation>
    <scope>NUCLEOTIDE SEQUENCE [LARGE SCALE GENOMIC DNA]</scope>
    <source>
        <strain evidence="1">DMR45628</strain>
    </source>
</reference>
<keyword evidence="1" id="KW-0946">Virion</keyword>
<dbReference type="Proteomes" id="UP001458880">
    <property type="component" value="Unassembled WGS sequence"/>
</dbReference>
<proteinExistence type="predicted"/>
<dbReference type="Gene3D" id="1.20.120.70">
    <property type="entry name" value="Tobacco mosaic virus-like, coat protein"/>
    <property type="match status" value="1"/>
</dbReference>
<organism evidence="1 2">
    <name type="scientific">Popillia japonica</name>
    <name type="common">Japanese beetle</name>
    <dbReference type="NCBI Taxonomy" id="7064"/>
    <lineage>
        <taxon>Eukaryota</taxon>
        <taxon>Metazoa</taxon>
        <taxon>Ecdysozoa</taxon>
        <taxon>Arthropoda</taxon>
        <taxon>Hexapoda</taxon>
        <taxon>Insecta</taxon>
        <taxon>Pterygota</taxon>
        <taxon>Neoptera</taxon>
        <taxon>Endopterygota</taxon>
        <taxon>Coleoptera</taxon>
        <taxon>Polyphaga</taxon>
        <taxon>Scarabaeiformia</taxon>
        <taxon>Scarabaeidae</taxon>
        <taxon>Rutelinae</taxon>
        <taxon>Popillia</taxon>
    </lineage>
</organism>
<dbReference type="InterPro" id="IPR036417">
    <property type="entry name" value="TMV-like_coat_sf"/>
</dbReference>
<name>A0AAW1N102_POPJA</name>
<dbReference type="GO" id="GO:0005198">
    <property type="term" value="F:structural molecule activity"/>
    <property type="evidence" value="ECO:0007669"/>
    <property type="project" value="InterPro"/>
</dbReference>